<organism evidence="1 2">
    <name type="scientific">Helicobacter pylori Hp H-6</name>
    <dbReference type="NCBI Taxonomy" id="992061"/>
    <lineage>
        <taxon>Bacteria</taxon>
        <taxon>Pseudomonadati</taxon>
        <taxon>Campylobacterota</taxon>
        <taxon>Epsilonproteobacteria</taxon>
        <taxon>Campylobacterales</taxon>
        <taxon>Helicobacteraceae</taxon>
        <taxon>Helicobacter</taxon>
    </lineage>
</organism>
<reference evidence="1 2" key="1">
    <citation type="journal article" date="2013" name="Pathog. Dis.">
        <title>Genome sequences of 65 Helicobacter pylori strains isolated from asymptomatic individuals and patients with gastric cancer, peptic ulcer disease, or gastritis.</title>
        <authorList>
            <person name="Blanchard T.G."/>
            <person name="Czinn S.J."/>
            <person name="Correa P."/>
            <person name="Nakazawa T."/>
            <person name="Keelan M."/>
            <person name="Morningstar L."/>
            <person name="Santana-Cruz I."/>
            <person name="Maroo A."/>
            <person name="McCracken C."/>
            <person name="Shefchek K."/>
            <person name="Daugherty S."/>
            <person name="Song Y."/>
            <person name="Fraser C.M."/>
            <person name="Fricke W.F."/>
        </authorList>
    </citation>
    <scope>NUCLEOTIDE SEQUENCE [LARGE SCALE GENOMIC DNA]</scope>
    <source>
        <strain evidence="1 2">Hp H-6</strain>
    </source>
</reference>
<sequence>MAFMRKSYRAVSVDNATIKSIKAKLRDNHYHKVSGSHQVGGVRKVISRFNAKKTLFH</sequence>
<comment type="caution">
    <text evidence="1">The sequence shown here is derived from an EMBL/GenBank/DDBJ whole genome shotgun (WGS) entry which is preliminary data.</text>
</comment>
<dbReference type="AlphaFoldDB" id="J0D869"/>
<evidence type="ECO:0000313" key="2">
    <source>
        <dbReference type="Proteomes" id="UP000004177"/>
    </source>
</evidence>
<gene>
    <name evidence="1" type="ORF">HPHPH6_1145</name>
</gene>
<proteinExistence type="predicted"/>
<dbReference type="Proteomes" id="UP000004177">
    <property type="component" value="Unassembled WGS sequence"/>
</dbReference>
<dbReference type="EMBL" id="AKOZ01000004">
    <property type="protein sequence ID" value="EJB82078.1"/>
    <property type="molecule type" value="Genomic_DNA"/>
</dbReference>
<protein>
    <submittedName>
        <fullName evidence="1">Uncharacterized protein</fullName>
    </submittedName>
</protein>
<name>J0D869_HELPX</name>
<dbReference type="PATRIC" id="fig|992061.3.peg.1136"/>
<evidence type="ECO:0000313" key="1">
    <source>
        <dbReference type="EMBL" id="EJB82078.1"/>
    </source>
</evidence>
<accession>J0D869</accession>